<dbReference type="AlphaFoldDB" id="A0A9D4IUL6"/>
<dbReference type="SMART" id="SM00608">
    <property type="entry name" value="ACR"/>
    <property type="match status" value="1"/>
</dbReference>
<name>A0A9D4IUL6_DREPO</name>
<accession>A0A9D4IUL6</accession>
<proteinExistence type="predicted"/>
<dbReference type="PANTHER" id="PTHR11905:SF159">
    <property type="entry name" value="ADAM METALLOPROTEASE"/>
    <property type="match status" value="1"/>
</dbReference>
<reference evidence="2" key="2">
    <citation type="submission" date="2020-11" db="EMBL/GenBank/DDBJ databases">
        <authorList>
            <person name="McCartney M.A."/>
            <person name="Auch B."/>
            <person name="Kono T."/>
            <person name="Mallez S."/>
            <person name="Becker A."/>
            <person name="Gohl D.M."/>
            <person name="Silverstein K.A.T."/>
            <person name="Koren S."/>
            <person name="Bechman K.B."/>
            <person name="Herman A."/>
            <person name="Abrahante J.E."/>
            <person name="Garbe J."/>
        </authorList>
    </citation>
    <scope>NUCLEOTIDE SEQUENCE</scope>
    <source>
        <strain evidence="2">Duluth1</strain>
        <tissue evidence="2">Whole animal</tissue>
    </source>
</reference>
<organism evidence="2 3">
    <name type="scientific">Dreissena polymorpha</name>
    <name type="common">Zebra mussel</name>
    <name type="synonym">Mytilus polymorpha</name>
    <dbReference type="NCBI Taxonomy" id="45954"/>
    <lineage>
        <taxon>Eukaryota</taxon>
        <taxon>Metazoa</taxon>
        <taxon>Spiralia</taxon>
        <taxon>Lophotrochozoa</taxon>
        <taxon>Mollusca</taxon>
        <taxon>Bivalvia</taxon>
        <taxon>Autobranchia</taxon>
        <taxon>Heteroconchia</taxon>
        <taxon>Euheterodonta</taxon>
        <taxon>Imparidentia</taxon>
        <taxon>Neoheterodontei</taxon>
        <taxon>Myida</taxon>
        <taxon>Dreissenoidea</taxon>
        <taxon>Dreissenidae</taxon>
        <taxon>Dreissena</taxon>
    </lineage>
</organism>
<dbReference type="PANTHER" id="PTHR11905">
    <property type="entry name" value="ADAM A DISINTEGRIN AND METALLOPROTEASE DOMAIN"/>
    <property type="match status" value="1"/>
</dbReference>
<protein>
    <recommendedName>
        <fullName evidence="1">ADAM cysteine-rich domain-containing protein</fullName>
    </recommendedName>
</protein>
<gene>
    <name evidence="2" type="ORF">DPMN_163645</name>
</gene>
<sequence length="69" mass="7813">MSYTLISPPQAFCYKGKCSTHTGQCRLLWGSTGRVSDPVCFKHLNTNGSKHGNCGYNWTQIRYLPCLRE</sequence>
<keyword evidence="3" id="KW-1185">Reference proteome</keyword>
<dbReference type="EMBL" id="JAIWYP010000008">
    <property type="protein sequence ID" value="KAH3785554.1"/>
    <property type="molecule type" value="Genomic_DNA"/>
</dbReference>
<evidence type="ECO:0000313" key="2">
    <source>
        <dbReference type="EMBL" id="KAH3785554.1"/>
    </source>
</evidence>
<dbReference type="GO" id="GO:0006509">
    <property type="term" value="P:membrane protein ectodomain proteolysis"/>
    <property type="evidence" value="ECO:0007669"/>
    <property type="project" value="TreeGrafter"/>
</dbReference>
<reference evidence="2" key="1">
    <citation type="journal article" date="2019" name="bioRxiv">
        <title>The Genome of the Zebra Mussel, Dreissena polymorpha: A Resource for Invasive Species Research.</title>
        <authorList>
            <person name="McCartney M.A."/>
            <person name="Auch B."/>
            <person name="Kono T."/>
            <person name="Mallez S."/>
            <person name="Zhang Y."/>
            <person name="Obille A."/>
            <person name="Becker A."/>
            <person name="Abrahante J.E."/>
            <person name="Garbe J."/>
            <person name="Badalamenti J.P."/>
            <person name="Herman A."/>
            <person name="Mangelson H."/>
            <person name="Liachko I."/>
            <person name="Sullivan S."/>
            <person name="Sone E.D."/>
            <person name="Koren S."/>
            <person name="Silverstein K.A.T."/>
            <person name="Beckman K.B."/>
            <person name="Gohl D.M."/>
        </authorList>
    </citation>
    <scope>NUCLEOTIDE SEQUENCE</scope>
    <source>
        <strain evidence="2">Duluth1</strain>
        <tissue evidence="2">Whole animal</tissue>
    </source>
</reference>
<dbReference type="InterPro" id="IPR006586">
    <property type="entry name" value="ADAM_Cys-rich"/>
</dbReference>
<dbReference type="Proteomes" id="UP000828390">
    <property type="component" value="Unassembled WGS sequence"/>
</dbReference>
<evidence type="ECO:0000259" key="1">
    <source>
        <dbReference type="SMART" id="SM00608"/>
    </source>
</evidence>
<comment type="caution">
    <text evidence="2">The sequence shown here is derived from an EMBL/GenBank/DDBJ whole genome shotgun (WGS) entry which is preliminary data.</text>
</comment>
<feature type="domain" description="ADAM cysteine-rich" evidence="1">
    <location>
        <begin position="10"/>
        <end position="69"/>
    </location>
</feature>
<dbReference type="Pfam" id="PF08516">
    <property type="entry name" value="ADAM_CR"/>
    <property type="match status" value="1"/>
</dbReference>
<evidence type="ECO:0000313" key="3">
    <source>
        <dbReference type="Proteomes" id="UP000828390"/>
    </source>
</evidence>